<evidence type="ECO:0000313" key="4">
    <source>
        <dbReference type="Proteomes" id="UP000677436"/>
    </source>
</evidence>
<protein>
    <recommendedName>
        <fullName evidence="2">Metallo-beta-lactamase domain-containing protein</fullName>
    </recommendedName>
</protein>
<sequence length="246" mass="27676">MRWTVLGYQSPYPGAGGATPGYLLESEDRRILIDCGSGVLSQLDRYCRPYELDAVVLSHLHHDHIADFFVLQYAVRLARQMGHRTRPLTVYAPAAPEKWARLLTYHDAIDWRPIEEHRETFVGSLHLSFHPTDHPIPCYAVLTDNGRSRILYGADAGPRTDWRRMVRSPDLFVCEATYLKRNAPSHPTGHLSAEQAAVAAEQIGAKRLLLTHLFPEYTSAEVEHEARPHFSGTLYVAGIGLSIRLG</sequence>
<dbReference type="GO" id="GO:0042781">
    <property type="term" value="F:3'-tRNA processing endoribonuclease activity"/>
    <property type="evidence" value="ECO:0007669"/>
    <property type="project" value="TreeGrafter"/>
</dbReference>
<dbReference type="Pfam" id="PF12706">
    <property type="entry name" value="Lactamase_B_2"/>
    <property type="match status" value="1"/>
</dbReference>
<dbReference type="CDD" id="cd07716">
    <property type="entry name" value="RNaseZ_short-form-like_MBL-fold"/>
    <property type="match status" value="1"/>
</dbReference>
<dbReference type="InterPro" id="IPR001279">
    <property type="entry name" value="Metallo-B-lactamas"/>
</dbReference>
<dbReference type="RefSeq" id="WP_212772395.1">
    <property type="nucleotide sequence ID" value="NZ_AP024601.1"/>
</dbReference>
<keyword evidence="1" id="KW-0862">Zinc</keyword>
<feature type="domain" description="Metallo-beta-lactamase" evidence="2">
    <location>
        <begin position="18"/>
        <end position="190"/>
    </location>
</feature>
<dbReference type="EMBL" id="AP024601">
    <property type="protein sequence ID" value="BCU82001.1"/>
    <property type="molecule type" value="Genomic_DNA"/>
</dbReference>
<reference evidence="3" key="2">
    <citation type="journal article" date="2021" name="Microbiol. Resour. Announc.">
        <title>Complete Genome Sequence of Polycladomyces abyssicola JIR-001T, Isolated from Hemipelagic Sediment in Deep Seawater.</title>
        <authorList>
            <person name="Tsubouchi T."/>
            <person name="Kaneko Y."/>
        </authorList>
    </citation>
    <scope>NUCLEOTIDE SEQUENCE</scope>
    <source>
        <strain evidence="3">JIR-001</strain>
    </source>
</reference>
<dbReference type="SMART" id="SM00849">
    <property type="entry name" value="Lactamase_B"/>
    <property type="match status" value="1"/>
</dbReference>
<proteinExistence type="predicted"/>
<reference evidence="3" key="1">
    <citation type="journal article" date="2013" name="Int. J. Syst. Evol. Microbiol.">
        <title>Polycladomyces abyssicola gen. nov., sp. nov., a thermophilic filamentous bacterium isolated from hemipelagic sediment.</title>
        <authorList>
            <person name="Tsubouchi T."/>
            <person name="Shimane Y."/>
            <person name="Mori K."/>
            <person name="Usui K."/>
            <person name="Hiraki T."/>
            <person name="Tame A."/>
            <person name="Uematsu K."/>
            <person name="Maruyama T."/>
            <person name="Hatada Y."/>
        </authorList>
    </citation>
    <scope>NUCLEOTIDE SEQUENCE</scope>
    <source>
        <strain evidence="3">JIR-001</strain>
    </source>
</reference>
<dbReference type="PANTHER" id="PTHR46018">
    <property type="entry name" value="ZINC PHOSPHODIESTERASE ELAC PROTEIN 1"/>
    <property type="match status" value="1"/>
</dbReference>
<dbReference type="SUPFAM" id="SSF56281">
    <property type="entry name" value="Metallo-hydrolase/oxidoreductase"/>
    <property type="match status" value="1"/>
</dbReference>
<dbReference type="KEGG" id="pabs:JIR001_17840"/>
<gene>
    <name evidence="3" type="primary">yhfI</name>
    <name evidence="3" type="ORF">JIR001_17840</name>
</gene>
<dbReference type="Gene3D" id="3.60.15.10">
    <property type="entry name" value="Ribonuclease Z/Hydroxyacylglutathione hydrolase-like"/>
    <property type="match status" value="1"/>
</dbReference>
<accession>A0A8D5UEJ9</accession>
<organism evidence="3 4">
    <name type="scientific">Polycladomyces abyssicola</name>
    <dbReference type="NCBI Taxonomy" id="1125966"/>
    <lineage>
        <taxon>Bacteria</taxon>
        <taxon>Bacillati</taxon>
        <taxon>Bacillota</taxon>
        <taxon>Bacilli</taxon>
        <taxon>Bacillales</taxon>
        <taxon>Thermoactinomycetaceae</taxon>
        <taxon>Polycladomyces</taxon>
    </lineage>
</organism>
<evidence type="ECO:0000256" key="1">
    <source>
        <dbReference type="ARBA" id="ARBA00022833"/>
    </source>
</evidence>
<evidence type="ECO:0000313" key="3">
    <source>
        <dbReference type="EMBL" id="BCU82001.1"/>
    </source>
</evidence>
<name>A0A8D5UEJ9_9BACL</name>
<dbReference type="AlphaFoldDB" id="A0A8D5UEJ9"/>
<dbReference type="PANTHER" id="PTHR46018:SF4">
    <property type="entry name" value="METALLO-HYDROLASE YHFI-RELATED"/>
    <property type="match status" value="1"/>
</dbReference>
<dbReference type="InterPro" id="IPR036866">
    <property type="entry name" value="RibonucZ/Hydroxyglut_hydro"/>
</dbReference>
<dbReference type="Proteomes" id="UP000677436">
    <property type="component" value="Chromosome"/>
</dbReference>
<evidence type="ECO:0000259" key="2">
    <source>
        <dbReference type="SMART" id="SM00849"/>
    </source>
</evidence>
<keyword evidence="4" id="KW-1185">Reference proteome</keyword>